<comment type="subcellular location">
    <subcellularLocation>
        <location evidence="2">Cytoplasm</location>
    </subcellularLocation>
</comment>
<keyword evidence="14" id="KW-0732">Signal</keyword>
<dbReference type="InterPro" id="IPR038071">
    <property type="entry name" value="UROD/MetE-like_sf"/>
</dbReference>
<dbReference type="PANTHER" id="PTHR21091:SF169">
    <property type="entry name" value="UROPORPHYRINOGEN DECARBOXYLASE"/>
    <property type="match status" value="1"/>
</dbReference>
<dbReference type="OrthoDB" id="339900at2759"/>
<dbReference type="NCBIfam" id="TIGR01464">
    <property type="entry name" value="hemE"/>
    <property type="match status" value="1"/>
</dbReference>
<proteinExistence type="inferred from homology"/>
<feature type="domain" description="Uroporphyrinogen decarboxylase (URO-D)" evidence="16">
    <location>
        <begin position="207"/>
        <end position="223"/>
    </location>
</feature>
<dbReference type="GO" id="GO:0004853">
    <property type="term" value="F:uroporphyrinogen decarboxylase activity"/>
    <property type="evidence" value="ECO:0007669"/>
    <property type="project" value="UniProtKB-EC"/>
</dbReference>
<dbReference type="Gene3D" id="3.20.20.210">
    <property type="match status" value="1"/>
</dbReference>
<dbReference type="AlphaFoldDB" id="A0A9P6UMR2"/>
<comment type="function">
    <text evidence="1">Catalyzes the decarboxylation of four acetate groups of uroporphyrinogen-III to yield coproporphyrinogen-III.</text>
</comment>
<keyword evidence="8" id="KW-0963">Cytoplasm</keyword>
<keyword evidence="18" id="KW-1185">Reference proteome</keyword>
<evidence type="ECO:0000256" key="5">
    <source>
        <dbReference type="ARBA" id="ARBA00011738"/>
    </source>
</evidence>
<dbReference type="PROSITE" id="PS00906">
    <property type="entry name" value="UROD_1"/>
    <property type="match status" value="1"/>
</dbReference>
<dbReference type="EMBL" id="JAAAIP010000903">
    <property type="protein sequence ID" value="KAG0311590.1"/>
    <property type="molecule type" value="Genomic_DNA"/>
</dbReference>
<dbReference type="InterPro" id="IPR006361">
    <property type="entry name" value="Uroporphyrinogen_deCO2ase_HemE"/>
</dbReference>
<dbReference type="EC" id="4.1.1.37" evidence="6 12"/>
<dbReference type="Proteomes" id="UP000738325">
    <property type="component" value="Unassembled WGS sequence"/>
</dbReference>
<comment type="caution">
    <text evidence="17">The sequence shown here is derived from an EMBL/GenBank/DDBJ whole genome shotgun (WGS) entry which is preliminary data.</text>
</comment>
<dbReference type="HAMAP" id="MF_00218">
    <property type="entry name" value="URO_D"/>
    <property type="match status" value="1"/>
</dbReference>
<gene>
    <name evidence="17" type="primary">HEM12_2</name>
    <name evidence="17" type="ORF">BGZ99_010067</name>
</gene>
<evidence type="ECO:0000256" key="8">
    <source>
        <dbReference type="ARBA" id="ARBA00022490"/>
    </source>
</evidence>
<comment type="similarity">
    <text evidence="4 13">Belongs to the uroporphyrinogen decarboxylase family.</text>
</comment>
<evidence type="ECO:0000256" key="11">
    <source>
        <dbReference type="ARBA" id="ARBA00023244"/>
    </source>
</evidence>
<evidence type="ECO:0000256" key="12">
    <source>
        <dbReference type="RuleBase" id="RU000554"/>
    </source>
</evidence>
<evidence type="ECO:0000259" key="16">
    <source>
        <dbReference type="PROSITE" id="PS00907"/>
    </source>
</evidence>
<evidence type="ECO:0000256" key="10">
    <source>
        <dbReference type="ARBA" id="ARBA00023239"/>
    </source>
</evidence>
<dbReference type="PROSITE" id="PS00907">
    <property type="entry name" value="UROD_2"/>
    <property type="match status" value="1"/>
</dbReference>
<evidence type="ECO:0000256" key="14">
    <source>
        <dbReference type="SAM" id="SignalP"/>
    </source>
</evidence>
<reference evidence="17" key="1">
    <citation type="journal article" date="2020" name="Fungal Divers.">
        <title>Resolving the Mortierellaceae phylogeny through synthesis of multi-gene phylogenetics and phylogenomics.</title>
        <authorList>
            <person name="Vandepol N."/>
            <person name="Liber J."/>
            <person name="Desiro A."/>
            <person name="Na H."/>
            <person name="Kennedy M."/>
            <person name="Barry K."/>
            <person name="Grigoriev I.V."/>
            <person name="Miller A.N."/>
            <person name="O'Donnell K."/>
            <person name="Stajich J.E."/>
            <person name="Bonito G."/>
        </authorList>
    </citation>
    <scope>NUCLEOTIDE SEQUENCE</scope>
    <source>
        <strain evidence="17">REB-010B</strain>
    </source>
</reference>
<evidence type="ECO:0000256" key="1">
    <source>
        <dbReference type="ARBA" id="ARBA00002448"/>
    </source>
</evidence>
<keyword evidence="10 12" id="KW-0456">Lyase</keyword>
<sequence length="434" mass="48635">MVYKAHRLAAVVVASLVLLFAIPDCVSGLVLPTQTEQRPFFFRHSCPRTPSSPPSSFEMTSKRFPKLKNDLLLRAARGEKTERAPVWIMRQAGRYLPEYRKVRAQHDFFEICRTPELATEVTLQPINRFDGLLDAAIIFSDILIVPQALGLEVEMVPGHGPQIPHPLVTPKDLDRLTEKVDVHKELQYLFDAITMTRHALNGRVPLIGFVGGPWTLMSYMVEGSSTKQWAKVKTWIFKYPEASHDLLQKITDVCVDLLVGQARAGAQMLQVFDSWSGELSPRDFEEFALYYLTQIADRVKSELGVDAVPMTVFAKNSWYALEALSTSGYDVVSLDWTQSPTYARSVTKGRVTMQGNLDPNVLLAGQDVVVEETETMVKEFYSGDKSTRYIANLGHGIMQNVPVENVEAFLKTVHRVSRQIVKGDSGEDEVDASA</sequence>
<evidence type="ECO:0000313" key="18">
    <source>
        <dbReference type="Proteomes" id="UP000738325"/>
    </source>
</evidence>
<protein>
    <recommendedName>
        <fullName evidence="7 12">Uroporphyrinogen decarboxylase</fullName>
        <ecNumber evidence="6 12">4.1.1.37</ecNumber>
    </recommendedName>
</protein>
<evidence type="ECO:0000256" key="9">
    <source>
        <dbReference type="ARBA" id="ARBA00022793"/>
    </source>
</evidence>
<evidence type="ECO:0000256" key="3">
    <source>
        <dbReference type="ARBA" id="ARBA00004804"/>
    </source>
</evidence>
<comment type="subunit">
    <text evidence="5">Homodimer.</text>
</comment>
<dbReference type="FunFam" id="3.20.20.210:FF:000001">
    <property type="entry name" value="Uroporphyrinogen decarboxylase"/>
    <property type="match status" value="1"/>
</dbReference>
<evidence type="ECO:0000256" key="4">
    <source>
        <dbReference type="ARBA" id="ARBA00009935"/>
    </source>
</evidence>
<accession>A0A9P6UMR2</accession>
<comment type="pathway">
    <text evidence="3 12">Porphyrin-containing compound metabolism; protoporphyrin-IX biosynthesis; coproporphyrinogen-III from 5-aminolevulinate: step 4/4.</text>
</comment>
<dbReference type="CDD" id="cd00717">
    <property type="entry name" value="URO-D"/>
    <property type="match status" value="1"/>
</dbReference>
<evidence type="ECO:0000256" key="2">
    <source>
        <dbReference type="ARBA" id="ARBA00004496"/>
    </source>
</evidence>
<feature type="chain" id="PRO_5040397995" description="Uroporphyrinogen decarboxylase" evidence="14">
    <location>
        <begin position="29"/>
        <end position="434"/>
    </location>
</feature>
<evidence type="ECO:0000259" key="15">
    <source>
        <dbReference type="PROSITE" id="PS00906"/>
    </source>
</evidence>
<dbReference type="PANTHER" id="PTHR21091">
    <property type="entry name" value="METHYLTETRAHYDROFOLATE:HOMOCYSTEINE METHYLTRANSFERASE RELATED"/>
    <property type="match status" value="1"/>
</dbReference>
<organism evidence="17 18">
    <name type="scientific">Dissophora globulifera</name>
    <dbReference type="NCBI Taxonomy" id="979702"/>
    <lineage>
        <taxon>Eukaryota</taxon>
        <taxon>Fungi</taxon>
        <taxon>Fungi incertae sedis</taxon>
        <taxon>Mucoromycota</taxon>
        <taxon>Mortierellomycotina</taxon>
        <taxon>Mortierellomycetes</taxon>
        <taxon>Mortierellales</taxon>
        <taxon>Mortierellaceae</taxon>
        <taxon>Dissophora</taxon>
    </lineage>
</organism>
<evidence type="ECO:0000313" key="17">
    <source>
        <dbReference type="EMBL" id="KAG0311590.1"/>
    </source>
</evidence>
<comment type="catalytic activity">
    <reaction evidence="12">
        <text>uroporphyrinogen III + 4 H(+) = coproporphyrinogen III + 4 CO2</text>
        <dbReference type="Rhea" id="RHEA:19865"/>
        <dbReference type="ChEBI" id="CHEBI:15378"/>
        <dbReference type="ChEBI" id="CHEBI:16526"/>
        <dbReference type="ChEBI" id="CHEBI:57308"/>
        <dbReference type="ChEBI" id="CHEBI:57309"/>
        <dbReference type="EC" id="4.1.1.37"/>
    </reaction>
</comment>
<evidence type="ECO:0000256" key="6">
    <source>
        <dbReference type="ARBA" id="ARBA00012288"/>
    </source>
</evidence>
<keyword evidence="9 12" id="KW-0210">Decarboxylase</keyword>
<dbReference type="Pfam" id="PF01208">
    <property type="entry name" value="URO-D"/>
    <property type="match status" value="1"/>
</dbReference>
<dbReference type="GO" id="GO:0005829">
    <property type="term" value="C:cytosol"/>
    <property type="evidence" value="ECO:0007669"/>
    <property type="project" value="TreeGrafter"/>
</dbReference>
<dbReference type="SUPFAM" id="SSF51726">
    <property type="entry name" value="UROD/MetE-like"/>
    <property type="match status" value="1"/>
</dbReference>
<dbReference type="GO" id="GO:0006783">
    <property type="term" value="P:heme biosynthetic process"/>
    <property type="evidence" value="ECO:0007669"/>
    <property type="project" value="TreeGrafter"/>
</dbReference>
<feature type="domain" description="Uroporphyrinogen decarboxylase (URO-D)" evidence="15">
    <location>
        <begin position="85"/>
        <end position="94"/>
    </location>
</feature>
<feature type="signal peptide" evidence="14">
    <location>
        <begin position="1"/>
        <end position="28"/>
    </location>
</feature>
<evidence type="ECO:0000256" key="13">
    <source>
        <dbReference type="RuleBase" id="RU004169"/>
    </source>
</evidence>
<keyword evidence="11 12" id="KW-0627">Porphyrin biosynthesis</keyword>
<name>A0A9P6UMR2_9FUNG</name>
<evidence type="ECO:0000256" key="7">
    <source>
        <dbReference type="ARBA" id="ARBA00014308"/>
    </source>
</evidence>
<dbReference type="InterPro" id="IPR000257">
    <property type="entry name" value="Uroporphyrinogen_deCOase"/>
</dbReference>